<name>A0ABX5M8J4_9PROT</name>
<dbReference type="InterPro" id="IPR001129">
    <property type="entry name" value="Membr-assoc_MAPEG"/>
</dbReference>
<evidence type="ECO:0000256" key="5">
    <source>
        <dbReference type="SAM" id="Phobius"/>
    </source>
</evidence>
<comment type="subcellular location">
    <subcellularLocation>
        <location evidence="1">Membrane</location>
    </subcellularLocation>
</comment>
<dbReference type="RefSeq" id="WP_011634249.1">
    <property type="nucleotide sequence ID" value="NZ_FNYF01000001.1"/>
</dbReference>
<organism evidence="6 7">
    <name type="scientific">Nitrosomonas eutropha</name>
    <dbReference type="NCBI Taxonomy" id="916"/>
    <lineage>
        <taxon>Bacteria</taxon>
        <taxon>Pseudomonadati</taxon>
        <taxon>Pseudomonadota</taxon>
        <taxon>Betaproteobacteria</taxon>
        <taxon>Nitrosomonadales</taxon>
        <taxon>Nitrosomonadaceae</taxon>
        <taxon>Nitrosomonas</taxon>
    </lineage>
</organism>
<dbReference type="Proteomes" id="UP000247780">
    <property type="component" value="Unassembled WGS sequence"/>
</dbReference>
<keyword evidence="3 5" id="KW-1133">Transmembrane helix</keyword>
<dbReference type="InterPro" id="IPR023352">
    <property type="entry name" value="MAPEG-like_dom_sf"/>
</dbReference>
<evidence type="ECO:0000256" key="3">
    <source>
        <dbReference type="ARBA" id="ARBA00022989"/>
    </source>
</evidence>
<evidence type="ECO:0000256" key="2">
    <source>
        <dbReference type="ARBA" id="ARBA00022692"/>
    </source>
</evidence>
<dbReference type="SUPFAM" id="SSF161084">
    <property type="entry name" value="MAPEG domain-like"/>
    <property type="match status" value="1"/>
</dbReference>
<feature type="transmembrane region" description="Helical" evidence="5">
    <location>
        <begin position="110"/>
        <end position="130"/>
    </location>
</feature>
<accession>A0ABX5M8J4</accession>
<reference evidence="6 7" key="1">
    <citation type="submission" date="2018-04" db="EMBL/GenBank/DDBJ databases">
        <title>Active sludge and wastewater microbial communities from Klosterneuburg, Austria.</title>
        <authorList>
            <person name="Wagner M."/>
        </authorList>
    </citation>
    <scope>NUCLEOTIDE SEQUENCE [LARGE SCALE GENOMIC DNA]</scope>
    <source>
        <strain evidence="6 7">Nm 57</strain>
    </source>
</reference>
<evidence type="ECO:0000313" key="7">
    <source>
        <dbReference type="Proteomes" id="UP000247780"/>
    </source>
</evidence>
<dbReference type="Pfam" id="PF01124">
    <property type="entry name" value="MAPEG"/>
    <property type="match status" value="1"/>
</dbReference>
<keyword evidence="7" id="KW-1185">Reference proteome</keyword>
<dbReference type="Gene3D" id="1.20.120.550">
    <property type="entry name" value="Membrane associated eicosanoid/glutathione metabolism-like domain"/>
    <property type="match status" value="1"/>
</dbReference>
<gene>
    <name evidence="6" type="ORF">C8R14_10652</name>
</gene>
<protein>
    <recommendedName>
        <fullName evidence="8">MAPEG family protein</fullName>
    </recommendedName>
</protein>
<keyword evidence="4 5" id="KW-0472">Membrane</keyword>
<dbReference type="EMBL" id="QICQ01000006">
    <property type="protein sequence ID" value="PXV83311.1"/>
    <property type="molecule type" value="Genomic_DNA"/>
</dbReference>
<comment type="caution">
    <text evidence="6">The sequence shown here is derived from an EMBL/GenBank/DDBJ whole genome shotgun (WGS) entry which is preliminary data.</text>
</comment>
<evidence type="ECO:0008006" key="8">
    <source>
        <dbReference type="Google" id="ProtNLM"/>
    </source>
</evidence>
<evidence type="ECO:0000256" key="1">
    <source>
        <dbReference type="ARBA" id="ARBA00004370"/>
    </source>
</evidence>
<evidence type="ECO:0000256" key="4">
    <source>
        <dbReference type="ARBA" id="ARBA00023136"/>
    </source>
</evidence>
<keyword evidence="2 5" id="KW-0812">Transmembrane</keyword>
<feature type="transmembrane region" description="Helical" evidence="5">
    <location>
        <begin position="63"/>
        <end position="89"/>
    </location>
</feature>
<proteinExistence type="predicted"/>
<sequence length="136" mass="14810">MLQTLIAPMAAHVALAATLYFLLTIARAPVVWGIGRGADGSNPWAALEPRISANLSSQFEWPVFFHVACLIFFQIQPDLIAVVLAWIFVGGRVLHSAVQIFTRNIRLRGIVFTVNFIAVLGLWLVAVLTIGNGSVI</sequence>
<evidence type="ECO:0000313" key="6">
    <source>
        <dbReference type="EMBL" id="PXV83311.1"/>
    </source>
</evidence>